<feature type="transmembrane region" description="Helical" evidence="7">
    <location>
        <begin position="446"/>
        <end position="465"/>
    </location>
</feature>
<evidence type="ECO:0000256" key="4">
    <source>
        <dbReference type="ARBA" id="ARBA00022692"/>
    </source>
</evidence>
<comment type="subcellular location">
    <subcellularLocation>
        <location evidence="1">Cell membrane</location>
        <topology evidence="1">Multi-pass membrane protein</topology>
    </subcellularLocation>
</comment>
<keyword evidence="6 7" id="KW-0472">Membrane</keyword>
<dbReference type="InterPro" id="IPR020846">
    <property type="entry name" value="MFS_dom"/>
</dbReference>
<feature type="transmembrane region" description="Helical" evidence="7">
    <location>
        <begin position="201"/>
        <end position="220"/>
    </location>
</feature>
<dbReference type="SUPFAM" id="SSF103473">
    <property type="entry name" value="MFS general substrate transporter"/>
    <property type="match status" value="1"/>
</dbReference>
<accession>A0A2T0SC16</accession>
<dbReference type="InterPro" id="IPR036259">
    <property type="entry name" value="MFS_trans_sf"/>
</dbReference>
<dbReference type="Pfam" id="PF07690">
    <property type="entry name" value="MFS_1"/>
    <property type="match status" value="1"/>
</dbReference>
<dbReference type="AlphaFoldDB" id="A0A2T0SC16"/>
<dbReference type="Proteomes" id="UP000239209">
    <property type="component" value="Unassembled WGS sequence"/>
</dbReference>
<evidence type="ECO:0000256" key="5">
    <source>
        <dbReference type="ARBA" id="ARBA00022989"/>
    </source>
</evidence>
<dbReference type="PROSITE" id="PS50850">
    <property type="entry name" value="MFS"/>
    <property type="match status" value="1"/>
</dbReference>
<feature type="transmembrane region" description="Helical" evidence="7">
    <location>
        <begin position="167"/>
        <end position="189"/>
    </location>
</feature>
<dbReference type="InterPro" id="IPR011701">
    <property type="entry name" value="MFS"/>
</dbReference>
<feature type="transmembrane region" description="Helical" evidence="7">
    <location>
        <begin position="81"/>
        <end position="107"/>
    </location>
</feature>
<feature type="transmembrane region" description="Helical" evidence="7">
    <location>
        <begin position="268"/>
        <end position="290"/>
    </location>
</feature>
<comment type="caution">
    <text evidence="9">The sequence shown here is derived from an EMBL/GenBank/DDBJ whole genome shotgun (WGS) entry which is preliminary data.</text>
</comment>
<reference evidence="9 10" key="1">
    <citation type="submission" date="2018-03" db="EMBL/GenBank/DDBJ databases">
        <title>Genomic Encyclopedia of Archaeal and Bacterial Type Strains, Phase II (KMG-II): from individual species to whole genera.</title>
        <authorList>
            <person name="Goeker M."/>
        </authorList>
    </citation>
    <scope>NUCLEOTIDE SEQUENCE [LARGE SCALE GENOMIC DNA]</scope>
    <source>
        <strain evidence="9 10">DSM 45348</strain>
    </source>
</reference>
<keyword evidence="2" id="KW-0813">Transport</keyword>
<evidence type="ECO:0000313" key="10">
    <source>
        <dbReference type="Proteomes" id="UP000239209"/>
    </source>
</evidence>
<evidence type="ECO:0000256" key="6">
    <source>
        <dbReference type="ARBA" id="ARBA00023136"/>
    </source>
</evidence>
<dbReference type="Gene3D" id="1.20.1250.20">
    <property type="entry name" value="MFS general substrate transporter like domains"/>
    <property type="match status" value="1"/>
</dbReference>
<dbReference type="OrthoDB" id="9781469at2"/>
<feature type="transmembrane region" description="Helical" evidence="7">
    <location>
        <begin position="361"/>
        <end position="378"/>
    </location>
</feature>
<dbReference type="Gene3D" id="1.20.1720.10">
    <property type="entry name" value="Multidrug resistance protein D"/>
    <property type="match status" value="1"/>
</dbReference>
<sequence>MSGTAAHERAAGRGVLLAACVSALVVNANTSAVTILLPAISSDLGATVFQLQWAVTGYMLVGAAVIVTAGAMGDVFGRRRIFVGGLVLFVASCVLIALSGSGAGVIAGRMVQGAAGSSILACGMSLLSVAASGAAQMRAITMWGAASAVGAAAGPLIGGLLADTTGWQGLFWIDAAIAAACIPLTLRAVQESRDPGRSRSIDVLGTVLIAVALVPLVLALSKGTDWGWFSISTVFCLELSVLGAVGFVTVERRAASPLVDLRLLRNRVVVGSTVAILLVAGAINALMYLLSLYFQDPAVFGMSALQAGFATLPAAAAMIAVTPLITPLAVRIGSRQAVALGFGLAALGFAALAFLTVSWTYAAFVLPLAVIATGLGLANGPASSASTSAVSPEEAGQASGISNMARYVGGSLAVAAVATISTAVSASHSAGGAPAADGLAAGLARSALLLAVMSATGIALALLMGRHRGEPSSALLRSAASAAASHTIPTQPPVCR</sequence>
<dbReference type="GO" id="GO:0022857">
    <property type="term" value="F:transmembrane transporter activity"/>
    <property type="evidence" value="ECO:0007669"/>
    <property type="project" value="InterPro"/>
</dbReference>
<dbReference type="GO" id="GO:0005886">
    <property type="term" value="C:plasma membrane"/>
    <property type="evidence" value="ECO:0007669"/>
    <property type="project" value="UniProtKB-SubCell"/>
</dbReference>
<keyword evidence="3" id="KW-1003">Cell membrane</keyword>
<evidence type="ECO:0000256" key="3">
    <source>
        <dbReference type="ARBA" id="ARBA00022475"/>
    </source>
</evidence>
<evidence type="ECO:0000256" key="2">
    <source>
        <dbReference type="ARBA" id="ARBA00022448"/>
    </source>
</evidence>
<dbReference type="EMBL" id="PVZG01000004">
    <property type="protein sequence ID" value="PRY30863.1"/>
    <property type="molecule type" value="Genomic_DNA"/>
</dbReference>
<organism evidence="9 10">
    <name type="scientific">Pseudosporangium ferrugineum</name>
    <dbReference type="NCBI Taxonomy" id="439699"/>
    <lineage>
        <taxon>Bacteria</taxon>
        <taxon>Bacillati</taxon>
        <taxon>Actinomycetota</taxon>
        <taxon>Actinomycetes</taxon>
        <taxon>Micromonosporales</taxon>
        <taxon>Micromonosporaceae</taxon>
        <taxon>Pseudosporangium</taxon>
    </lineage>
</organism>
<feature type="transmembrane region" description="Helical" evidence="7">
    <location>
        <begin position="337"/>
        <end position="355"/>
    </location>
</feature>
<dbReference type="CDD" id="cd17321">
    <property type="entry name" value="MFS_MMR_MDR_like"/>
    <property type="match status" value="1"/>
</dbReference>
<feature type="transmembrane region" description="Helical" evidence="7">
    <location>
        <begin position="113"/>
        <end position="135"/>
    </location>
</feature>
<feature type="transmembrane region" description="Helical" evidence="7">
    <location>
        <begin position="142"/>
        <end position="161"/>
    </location>
</feature>
<dbReference type="PRINTS" id="PR01036">
    <property type="entry name" value="TCRTETB"/>
</dbReference>
<feature type="transmembrane region" description="Helical" evidence="7">
    <location>
        <begin position="226"/>
        <end position="248"/>
    </location>
</feature>
<dbReference type="PANTHER" id="PTHR42718">
    <property type="entry name" value="MAJOR FACILITATOR SUPERFAMILY MULTIDRUG TRANSPORTER MFSC"/>
    <property type="match status" value="1"/>
</dbReference>
<name>A0A2T0SC16_9ACTN</name>
<dbReference type="PANTHER" id="PTHR42718:SF46">
    <property type="entry name" value="BLR6921 PROTEIN"/>
    <property type="match status" value="1"/>
</dbReference>
<evidence type="ECO:0000313" key="9">
    <source>
        <dbReference type="EMBL" id="PRY30863.1"/>
    </source>
</evidence>
<evidence type="ECO:0000259" key="8">
    <source>
        <dbReference type="PROSITE" id="PS50850"/>
    </source>
</evidence>
<keyword evidence="10" id="KW-1185">Reference proteome</keyword>
<protein>
    <submittedName>
        <fullName evidence="9">EmrB/QacA subfamily drug resistance transporter</fullName>
    </submittedName>
</protein>
<proteinExistence type="predicted"/>
<keyword evidence="4 7" id="KW-0812">Transmembrane</keyword>
<keyword evidence="5 7" id="KW-1133">Transmembrane helix</keyword>
<evidence type="ECO:0000256" key="7">
    <source>
        <dbReference type="SAM" id="Phobius"/>
    </source>
</evidence>
<gene>
    <name evidence="9" type="ORF">CLV70_104415</name>
</gene>
<feature type="transmembrane region" description="Helical" evidence="7">
    <location>
        <begin position="407"/>
        <end position="426"/>
    </location>
</feature>
<feature type="domain" description="Major facilitator superfamily (MFS) profile" evidence="8">
    <location>
        <begin position="15"/>
        <end position="469"/>
    </location>
</feature>
<feature type="transmembrane region" description="Helical" evidence="7">
    <location>
        <begin position="48"/>
        <end position="69"/>
    </location>
</feature>
<feature type="transmembrane region" description="Helical" evidence="7">
    <location>
        <begin position="310"/>
        <end position="330"/>
    </location>
</feature>
<evidence type="ECO:0000256" key="1">
    <source>
        <dbReference type="ARBA" id="ARBA00004651"/>
    </source>
</evidence>